<evidence type="ECO:0000256" key="3">
    <source>
        <dbReference type="ARBA" id="ARBA00022475"/>
    </source>
</evidence>
<proteinExistence type="inferred from homology"/>
<dbReference type="CDD" id="cd06261">
    <property type="entry name" value="TM_PBP2"/>
    <property type="match status" value="1"/>
</dbReference>
<sequence>MASARPSSAGFRLTGRLVVTGLLLLWVVVQVYPIVFLFFTSLKSDPQILSTPFAFPFPPQFGNYEAVMDGNRTNQSIGIYFINSVIVTGGTLVLLLGVSSLAGYALARGRFPGSAATQQLFLLALAVPVHVLLVPIYFFFGEMGLRNNLVGLILLYATLGLPFTTILMRSYFVSFPRELEEAARIDGCSRFGVFWRVVLPVSRGAMASMAIINIGWVWSELFFGLVLLDKVTARTLPLAVAAYKPSSMATQTSVGELFAIMSLTVLPLIVFYFVFQKQIRKGMTAGAVK</sequence>
<dbReference type="Pfam" id="PF00528">
    <property type="entry name" value="BPD_transp_1"/>
    <property type="match status" value="1"/>
</dbReference>
<keyword evidence="2 7" id="KW-0813">Transport</keyword>
<feature type="domain" description="ABC transmembrane type-1" evidence="8">
    <location>
        <begin position="81"/>
        <end position="275"/>
    </location>
</feature>
<name>A0A933L4R4_9HYPH</name>
<protein>
    <submittedName>
        <fullName evidence="9">Carbohydrate ABC transporter permease</fullName>
    </submittedName>
</protein>
<dbReference type="PANTHER" id="PTHR43744:SF12">
    <property type="entry name" value="ABC TRANSPORTER PERMEASE PROTEIN MG189-RELATED"/>
    <property type="match status" value="1"/>
</dbReference>
<dbReference type="SUPFAM" id="SSF161098">
    <property type="entry name" value="MetI-like"/>
    <property type="match status" value="1"/>
</dbReference>
<dbReference type="PROSITE" id="PS50928">
    <property type="entry name" value="ABC_TM1"/>
    <property type="match status" value="1"/>
</dbReference>
<feature type="transmembrane region" description="Helical" evidence="7">
    <location>
        <begin position="257"/>
        <end position="275"/>
    </location>
</feature>
<dbReference type="EMBL" id="JACRAF010000031">
    <property type="protein sequence ID" value="MBI4922406.1"/>
    <property type="molecule type" value="Genomic_DNA"/>
</dbReference>
<keyword evidence="5 7" id="KW-1133">Transmembrane helix</keyword>
<feature type="transmembrane region" description="Helical" evidence="7">
    <location>
        <begin position="119"/>
        <end position="140"/>
    </location>
</feature>
<evidence type="ECO:0000313" key="10">
    <source>
        <dbReference type="Proteomes" id="UP000782610"/>
    </source>
</evidence>
<comment type="caution">
    <text evidence="9">The sequence shown here is derived from an EMBL/GenBank/DDBJ whole genome shotgun (WGS) entry which is preliminary data.</text>
</comment>
<dbReference type="PANTHER" id="PTHR43744">
    <property type="entry name" value="ABC TRANSPORTER PERMEASE PROTEIN MG189-RELATED-RELATED"/>
    <property type="match status" value="1"/>
</dbReference>
<evidence type="ECO:0000313" key="9">
    <source>
        <dbReference type="EMBL" id="MBI4922406.1"/>
    </source>
</evidence>
<keyword evidence="6 7" id="KW-0472">Membrane</keyword>
<feature type="transmembrane region" description="Helical" evidence="7">
    <location>
        <begin position="77"/>
        <end position="107"/>
    </location>
</feature>
<evidence type="ECO:0000256" key="2">
    <source>
        <dbReference type="ARBA" id="ARBA00022448"/>
    </source>
</evidence>
<feature type="transmembrane region" description="Helical" evidence="7">
    <location>
        <begin position="152"/>
        <end position="172"/>
    </location>
</feature>
<dbReference type="Gene3D" id="1.10.3720.10">
    <property type="entry name" value="MetI-like"/>
    <property type="match status" value="1"/>
</dbReference>
<keyword evidence="4 7" id="KW-0812">Transmembrane</keyword>
<dbReference type="GO" id="GO:0055085">
    <property type="term" value="P:transmembrane transport"/>
    <property type="evidence" value="ECO:0007669"/>
    <property type="project" value="InterPro"/>
</dbReference>
<dbReference type="InterPro" id="IPR035906">
    <property type="entry name" value="MetI-like_sf"/>
</dbReference>
<feature type="transmembrane region" description="Helical" evidence="7">
    <location>
        <begin position="21"/>
        <end position="42"/>
    </location>
</feature>
<dbReference type="InterPro" id="IPR000515">
    <property type="entry name" value="MetI-like"/>
</dbReference>
<dbReference type="AlphaFoldDB" id="A0A933L4R4"/>
<comment type="subcellular location">
    <subcellularLocation>
        <location evidence="1 7">Cell membrane</location>
        <topology evidence="1 7">Multi-pass membrane protein</topology>
    </subcellularLocation>
</comment>
<gene>
    <name evidence="9" type="ORF">HY834_11705</name>
</gene>
<keyword evidence="3" id="KW-1003">Cell membrane</keyword>
<feature type="transmembrane region" description="Helical" evidence="7">
    <location>
        <begin position="193"/>
        <end position="218"/>
    </location>
</feature>
<dbReference type="Proteomes" id="UP000782610">
    <property type="component" value="Unassembled WGS sequence"/>
</dbReference>
<dbReference type="GO" id="GO:0005886">
    <property type="term" value="C:plasma membrane"/>
    <property type="evidence" value="ECO:0007669"/>
    <property type="project" value="UniProtKB-SubCell"/>
</dbReference>
<evidence type="ECO:0000256" key="1">
    <source>
        <dbReference type="ARBA" id="ARBA00004651"/>
    </source>
</evidence>
<comment type="similarity">
    <text evidence="7">Belongs to the binding-protein-dependent transport system permease family.</text>
</comment>
<evidence type="ECO:0000256" key="7">
    <source>
        <dbReference type="RuleBase" id="RU363032"/>
    </source>
</evidence>
<evidence type="ECO:0000256" key="6">
    <source>
        <dbReference type="ARBA" id="ARBA00023136"/>
    </source>
</evidence>
<evidence type="ECO:0000256" key="4">
    <source>
        <dbReference type="ARBA" id="ARBA00022692"/>
    </source>
</evidence>
<accession>A0A933L4R4</accession>
<evidence type="ECO:0000256" key="5">
    <source>
        <dbReference type="ARBA" id="ARBA00022989"/>
    </source>
</evidence>
<evidence type="ECO:0000259" key="8">
    <source>
        <dbReference type="PROSITE" id="PS50928"/>
    </source>
</evidence>
<reference evidence="9" key="1">
    <citation type="submission" date="2020-07" db="EMBL/GenBank/DDBJ databases">
        <title>Huge and variable diversity of episymbiotic CPR bacteria and DPANN archaea in groundwater ecosystems.</title>
        <authorList>
            <person name="He C.Y."/>
            <person name="Keren R."/>
            <person name="Whittaker M."/>
            <person name="Farag I.F."/>
            <person name="Doudna J."/>
            <person name="Cate J.H.D."/>
            <person name="Banfield J.F."/>
        </authorList>
    </citation>
    <scope>NUCLEOTIDE SEQUENCE</scope>
    <source>
        <strain evidence="9">NC_groundwater_1586_Pr3_B-0.1um_66_15</strain>
    </source>
</reference>
<organism evidence="9 10">
    <name type="scientific">Devosia nanyangense</name>
    <dbReference type="NCBI Taxonomy" id="1228055"/>
    <lineage>
        <taxon>Bacteria</taxon>
        <taxon>Pseudomonadati</taxon>
        <taxon>Pseudomonadota</taxon>
        <taxon>Alphaproteobacteria</taxon>
        <taxon>Hyphomicrobiales</taxon>
        <taxon>Devosiaceae</taxon>
        <taxon>Devosia</taxon>
    </lineage>
</organism>